<dbReference type="RefSeq" id="WP_123796258.1">
    <property type="nucleotide sequence ID" value="NZ_CP031699.1"/>
</dbReference>
<sequence>MTTITLDKAAAAKLAEFEPVSLKPYFECKSSGVYYIAIEADRDGNVTEKPPLRLSDPIELIGRGIDGAGNHYRIIKWRDSYTRQSKTAALAMAEIGTPQCWQRLQSHGLAIKSGRRARELLSDYLQADGATTPYTVTDKAGWINGAYILPNGEALQPADTDNKAARVIYNGDTSQQAAYTVSGSLEDWQREIAAKAAGNSRLCLAIGTALAAPLLAILNEQNGGFHLYGDSSDGKTTAALVGLSVWGNPAALKMAWRGTDLGFSNAALARNDGLLVLDEIGEAHPKTISKTAYSVINGKSKIQGAKDGGNRTAQEWRVLLLSTGEYSLQAYMERTGEKWEAGQAVRLPSIPAATRYGIYDTLHGHQNGAVLSDHLQAAAAQYHGAAGRAWIAKLQQTDRQAIQTAFDAFLATLPDLNSQAARVSRRFALVAAALELAADITGLAVGVGMAGVKQCFDDWYSLNGAGKYEDRRIIEAAAAFMARFADTARFANWNTDYTDRDHAGYKRPAQYHAASMADIDEYWIIPPVFESEVINNADTAKACTVLHGIGWLMRGKDNRWKHKKRGKGRFYVLVGVEPPEDDTDND</sequence>
<reference evidence="2 3" key="1">
    <citation type="submission" date="2018-08" db="EMBL/GenBank/DDBJ databases">
        <title>Neisseria animalis ATCC 49930 complete genome.</title>
        <authorList>
            <person name="Veseli I.A."/>
            <person name="Mascarenhas dos Santos A.C."/>
            <person name="Buttler R."/>
            <person name="Pombert J.-F."/>
        </authorList>
    </citation>
    <scope>NUCLEOTIDE SEQUENCE [LARGE SCALE GENOMIC DNA]</scope>
    <source>
        <strain evidence="2 3">ATCC 49930</strain>
    </source>
</reference>
<dbReference type="InterPro" id="IPR009270">
    <property type="entry name" value="DUF927"/>
</dbReference>
<accession>A0A5P3MQG7</accession>
<name>A0A5P3MQG7_NEIAN</name>
<dbReference type="EMBL" id="CP031699">
    <property type="protein sequence ID" value="QEY23814.1"/>
    <property type="molecule type" value="Genomic_DNA"/>
</dbReference>
<dbReference type="OrthoDB" id="784829at2"/>
<gene>
    <name evidence="2" type="ORF">D0T90_04265</name>
</gene>
<dbReference type="Pfam" id="PF06048">
    <property type="entry name" value="DUF927"/>
    <property type="match status" value="1"/>
</dbReference>
<protein>
    <submittedName>
        <fullName evidence="2">DUF927 domain-containing protein</fullName>
    </submittedName>
</protein>
<dbReference type="AlphaFoldDB" id="A0A5P3MQG7"/>
<organism evidence="2 3">
    <name type="scientific">Neisseria animalis</name>
    <dbReference type="NCBI Taxonomy" id="492"/>
    <lineage>
        <taxon>Bacteria</taxon>
        <taxon>Pseudomonadati</taxon>
        <taxon>Pseudomonadota</taxon>
        <taxon>Betaproteobacteria</taxon>
        <taxon>Neisseriales</taxon>
        <taxon>Neisseriaceae</taxon>
        <taxon>Neisseria</taxon>
    </lineage>
</organism>
<proteinExistence type="predicted"/>
<evidence type="ECO:0000313" key="2">
    <source>
        <dbReference type="EMBL" id="QEY23814.1"/>
    </source>
</evidence>
<dbReference type="Proteomes" id="UP000325536">
    <property type="component" value="Chromosome"/>
</dbReference>
<keyword evidence="3" id="KW-1185">Reference proteome</keyword>
<feature type="domain" description="DUF927" evidence="1">
    <location>
        <begin position="26"/>
        <end position="314"/>
    </location>
</feature>
<evidence type="ECO:0000313" key="3">
    <source>
        <dbReference type="Proteomes" id="UP000325536"/>
    </source>
</evidence>
<evidence type="ECO:0000259" key="1">
    <source>
        <dbReference type="Pfam" id="PF06048"/>
    </source>
</evidence>
<dbReference type="KEGG" id="naq:D0T90_04265"/>